<comment type="similarity">
    <text evidence="1">Belongs to the ABC transporter superfamily.</text>
</comment>
<dbReference type="InterPro" id="IPR017871">
    <property type="entry name" value="ABC_transporter-like_CS"/>
</dbReference>
<evidence type="ECO:0000256" key="3">
    <source>
        <dbReference type="ARBA" id="ARBA00022741"/>
    </source>
</evidence>
<dbReference type="InterPro" id="IPR027417">
    <property type="entry name" value="P-loop_NTPase"/>
</dbReference>
<name>A0A242BIF2_ENTFC</name>
<evidence type="ECO:0000256" key="1">
    <source>
        <dbReference type="ARBA" id="ARBA00005417"/>
    </source>
</evidence>
<dbReference type="InterPro" id="IPR003593">
    <property type="entry name" value="AAA+_ATPase"/>
</dbReference>
<dbReference type="EMBL" id="NGKW01000002">
    <property type="protein sequence ID" value="OTN95221.1"/>
    <property type="molecule type" value="Genomic_DNA"/>
</dbReference>
<dbReference type="RefSeq" id="WP_179189874.1">
    <property type="nucleotide sequence ID" value="NZ_NGKW01000002.1"/>
</dbReference>
<organism evidence="6 7">
    <name type="scientific">Enterococcus faecium</name>
    <name type="common">Streptococcus faecium</name>
    <dbReference type="NCBI Taxonomy" id="1352"/>
    <lineage>
        <taxon>Bacteria</taxon>
        <taxon>Bacillati</taxon>
        <taxon>Bacillota</taxon>
        <taxon>Bacilli</taxon>
        <taxon>Lactobacillales</taxon>
        <taxon>Enterococcaceae</taxon>
        <taxon>Enterococcus</taxon>
    </lineage>
</organism>
<dbReference type="Pfam" id="PF00005">
    <property type="entry name" value="ABC_tran"/>
    <property type="match status" value="1"/>
</dbReference>
<sequence>MKIQNLKRSYGMTRVLNGINLEIPRGTIVGLIGKNGAGKSTLMKIISKTIKQDSGEITGNENVGYLIESPKLYDNKTGLQNISYFSAISKKGNNIESVIDFLNRIGMSDAINKRVKKYSLGMKQKLGLGIALLNEPDYLVLDEPTNGMDIETSELVLNEFQKLVKEKNIGVLISSHKLDDIQSVCSEVAFIENGVIKDQENIKNIVRPIYNIRFASVQQSISFIDKQKLGKVQNRIAEVVIIESEKSLGEFISFFKSIKVEVEDISVSSKNLRDRYLNLANQGEKYGY</sequence>
<dbReference type="PROSITE" id="PS00211">
    <property type="entry name" value="ABC_TRANSPORTER_1"/>
    <property type="match status" value="1"/>
</dbReference>
<keyword evidence="4" id="KW-0067">ATP-binding</keyword>
<gene>
    <name evidence="6" type="ORF">A5810_001470</name>
</gene>
<dbReference type="PROSITE" id="PS50893">
    <property type="entry name" value="ABC_TRANSPORTER_2"/>
    <property type="match status" value="1"/>
</dbReference>
<dbReference type="PANTHER" id="PTHR42711:SF5">
    <property type="entry name" value="ABC TRANSPORTER ATP-BINDING PROTEIN NATA"/>
    <property type="match status" value="1"/>
</dbReference>
<dbReference type="GO" id="GO:0005524">
    <property type="term" value="F:ATP binding"/>
    <property type="evidence" value="ECO:0007669"/>
    <property type="project" value="UniProtKB-KW"/>
</dbReference>
<reference evidence="6 7" key="1">
    <citation type="submission" date="2017-05" db="EMBL/GenBank/DDBJ databases">
        <title>The Genome Sequence of Enterococcus faecium 7H8_DIV0219.</title>
        <authorList>
            <consortium name="The Broad Institute Genomics Platform"/>
            <consortium name="The Broad Institute Genomic Center for Infectious Diseases"/>
            <person name="Earl A."/>
            <person name="Manson A."/>
            <person name="Schwartman J."/>
            <person name="Gilmore M."/>
            <person name="Abouelleil A."/>
            <person name="Cao P."/>
            <person name="Chapman S."/>
            <person name="Cusick C."/>
            <person name="Shea T."/>
            <person name="Young S."/>
            <person name="Neafsey D."/>
            <person name="Nusbaum C."/>
            <person name="Birren B."/>
        </authorList>
    </citation>
    <scope>NUCLEOTIDE SEQUENCE [LARGE SCALE GENOMIC DNA]</scope>
    <source>
        <strain evidence="6 7">7H8_DIV0219</strain>
    </source>
</reference>
<protein>
    <recommendedName>
        <fullName evidence="5">ABC transporter domain-containing protein</fullName>
    </recommendedName>
</protein>
<keyword evidence="3" id="KW-0547">Nucleotide-binding</keyword>
<evidence type="ECO:0000313" key="6">
    <source>
        <dbReference type="EMBL" id="OTN95221.1"/>
    </source>
</evidence>
<dbReference type="AlphaFoldDB" id="A0A242BIF2"/>
<proteinExistence type="inferred from homology"/>
<evidence type="ECO:0000313" key="7">
    <source>
        <dbReference type="Proteomes" id="UP000194885"/>
    </source>
</evidence>
<dbReference type="SUPFAM" id="SSF52540">
    <property type="entry name" value="P-loop containing nucleoside triphosphate hydrolases"/>
    <property type="match status" value="1"/>
</dbReference>
<dbReference type="PANTHER" id="PTHR42711">
    <property type="entry name" value="ABC TRANSPORTER ATP-BINDING PROTEIN"/>
    <property type="match status" value="1"/>
</dbReference>
<evidence type="ECO:0000256" key="4">
    <source>
        <dbReference type="ARBA" id="ARBA00022840"/>
    </source>
</evidence>
<comment type="caution">
    <text evidence="6">The sequence shown here is derived from an EMBL/GenBank/DDBJ whole genome shotgun (WGS) entry which is preliminary data.</text>
</comment>
<keyword evidence="2" id="KW-0813">Transport</keyword>
<dbReference type="GO" id="GO:0016887">
    <property type="term" value="F:ATP hydrolysis activity"/>
    <property type="evidence" value="ECO:0007669"/>
    <property type="project" value="InterPro"/>
</dbReference>
<accession>A0A242BIF2</accession>
<evidence type="ECO:0000259" key="5">
    <source>
        <dbReference type="PROSITE" id="PS50893"/>
    </source>
</evidence>
<dbReference type="Gene3D" id="3.40.50.300">
    <property type="entry name" value="P-loop containing nucleotide triphosphate hydrolases"/>
    <property type="match status" value="1"/>
</dbReference>
<evidence type="ECO:0000256" key="2">
    <source>
        <dbReference type="ARBA" id="ARBA00022448"/>
    </source>
</evidence>
<dbReference type="SMART" id="SM00382">
    <property type="entry name" value="AAA"/>
    <property type="match status" value="1"/>
</dbReference>
<dbReference type="Proteomes" id="UP000194885">
    <property type="component" value="Unassembled WGS sequence"/>
</dbReference>
<dbReference type="InterPro" id="IPR003439">
    <property type="entry name" value="ABC_transporter-like_ATP-bd"/>
</dbReference>
<feature type="domain" description="ABC transporter" evidence="5">
    <location>
        <begin position="1"/>
        <end position="218"/>
    </location>
</feature>
<dbReference type="InterPro" id="IPR050763">
    <property type="entry name" value="ABC_transporter_ATP-binding"/>
</dbReference>